<evidence type="ECO:0000313" key="2">
    <source>
        <dbReference type="Proteomes" id="UP000054498"/>
    </source>
</evidence>
<reference evidence="1 2" key="1">
    <citation type="journal article" date="2013" name="BMC Genomics">
        <title>Reconstruction of the lipid metabolism for the microalga Monoraphidium neglectum from its genome sequence reveals characteristics suitable for biofuel production.</title>
        <authorList>
            <person name="Bogen C."/>
            <person name="Al-Dilaimi A."/>
            <person name="Albersmeier A."/>
            <person name="Wichmann J."/>
            <person name="Grundmann M."/>
            <person name="Rupp O."/>
            <person name="Lauersen K.J."/>
            <person name="Blifernez-Klassen O."/>
            <person name="Kalinowski J."/>
            <person name="Goesmann A."/>
            <person name="Mussgnug J.H."/>
            <person name="Kruse O."/>
        </authorList>
    </citation>
    <scope>NUCLEOTIDE SEQUENCE [LARGE SCALE GENOMIC DNA]</scope>
    <source>
        <strain evidence="1 2">SAG 48.87</strain>
    </source>
</reference>
<gene>
    <name evidence="1" type="ORF">MNEG_13441</name>
</gene>
<dbReference type="RefSeq" id="XP_013893540.1">
    <property type="nucleotide sequence ID" value="XM_014038086.1"/>
</dbReference>
<proteinExistence type="predicted"/>
<dbReference type="EMBL" id="KK104048">
    <property type="protein sequence ID" value="KIY94520.1"/>
    <property type="molecule type" value="Genomic_DNA"/>
</dbReference>
<organism evidence="1 2">
    <name type="scientific">Monoraphidium neglectum</name>
    <dbReference type="NCBI Taxonomy" id="145388"/>
    <lineage>
        <taxon>Eukaryota</taxon>
        <taxon>Viridiplantae</taxon>
        <taxon>Chlorophyta</taxon>
        <taxon>core chlorophytes</taxon>
        <taxon>Chlorophyceae</taxon>
        <taxon>CS clade</taxon>
        <taxon>Sphaeropleales</taxon>
        <taxon>Selenastraceae</taxon>
        <taxon>Monoraphidium</taxon>
    </lineage>
</organism>
<evidence type="ECO:0000313" key="1">
    <source>
        <dbReference type="EMBL" id="KIY94520.1"/>
    </source>
</evidence>
<accession>A0A0D2MHK0</accession>
<keyword evidence="2" id="KW-1185">Reference proteome</keyword>
<dbReference type="GeneID" id="25730904"/>
<sequence length="128" mass="13809">SGLPLGRAPALDAACAAALPALVGRARWPAYRRAGFPADPELLYVYATDFDDFAVKKPKSELLPTKEVGDPTPVPAWVPDYNVTDAPGPPRRGVALETASVAVIRAQYAAFNWLREHVKEFPVIDKGP</sequence>
<protein>
    <submittedName>
        <fullName evidence="1">Uncharacterized protein</fullName>
    </submittedName>
</protein>
<name>A0A0D2MHK0_9CHLO</name>
<dbReference type="KEGG" id="mng:MNEG_13441"/>
<dbReference type="AlphaFoldDB" id="A0A0D2MHK0"/>
<dbReference type="Proteomes" id="UP000054498">
    <property type="component" value="Unassembled WGS sequence"/>
</dbReference>
<feature type="non-terminal residue" evidence="1">
    <location>
        <position position="1"/>
    </location>
</feature>